<feature type="transmembrane region" description="Helical" evidence="2">
    <location>
        <begin position="288"/>
        <end position="307"/>
    </location>
</feature>
<feature type="compositionally biased region" description="Polar residues" evidence="1">
    <location>
        <begin position="110"/>
        <end position="121"/>
    </location>
</feature>
<feature type="region of interest" description="Disordered" evidence="1">
    <location>
        <begin position="1"/>
        <end position="132"/>
    </location>
</feature>
<dbReference type="CDD" id="cd03396">
    <property type="entry name" value="PAP2_like_6"/>
    <property type="match status" value="1"/>
</dbReference>
<evidence type="ECO:0000256" key="1">
    <source>
        <dbReference type="SAM" id="MobiDB-lite"/>
    </source>
</evidence>
<feature type="transmembrane region" description="Helical" evidence="2">
    <location>
        <begin position="336"/>
        <end position="356"/>
    </location>
</feature>
<evidence type="ECO:0000256" key="2">
    <source>
        <dbReference type="SAM" id="Phobius"/>
    </source>
</evidence>
<dbReference type="InterPro" id="IPR000326">
    <property type="entry name" value="PAP2/HPO"/>
</dbReference>
<name>A0A426VAP3_9BURK</name>
<keyword evidence="5" id="KW-1185">Reference proteome</keyword>
<gene>
    <name evidence="4" type="ORF">EIP75_11495</name>
</gene>
<comment type="caution">
    <text evidence="4">The sequence shown here is derived from an EMBL/GenBank/DDBJ whole genome shotgun (WGS) entry which is preliminary data.</text>
</comment>
<organism evidence="4 5">
    <name type="scientific">Aquabacterium soli</name>
    <dbReference type="NCBI Taxonomy" id="2493092"/>
    <lineage>
        <taxon>Bacteria</taxon>
        <taxon>Pseudomonadati</taxon>
        <taxon>Pseudomonadota</taxon>
        <taxon>Betaproteobacteria</taxon>
        <taxon>Burkholderiales</taxon>
        <taxon>Aquabacterium</taxon>
    </lineage>
</organism>
<evidence type="ECO:0000313" key="5">
    <source>
        <dbReference type="Proteomes" id="UP000269265"/>
    </source>
</evidence>
<feature type="domain" description="Phosphatidic acid phosphatase type 2/haloperoxidase" evidence="3">
    <location>
        <begin position="234"/>
        <end position="355"/>
    </location>
</feature>
<dbReference type="Proteomes" id="UP000269265">
    <property type="component" value="Unassembled WGS sequence"/>
</dbReference>
<keyword evidence="2" id="KW-0812">Transmembrane</keyword>
<evidence type="ECO:0000313" key="4">
    <source>
        <dbReference type="EMBL" id="RRS04017.1"/>
    </source>
</evidence>
<feature type="transmembrane region" description="Helical" evidence="2">
    <location>
        <begin position="230"/>
        <end position="251"/>
    </location>
</feature>
<protein>
    <submittedName>
        <fullName evidence="4">Phosphatase PAP2 family protein</fullName>
    </submittedName>
</protein>
<dbReference type="EMBL" id="RSED01000008">
    <property type="protein sequence ID" value="RRS04017.1"/>
    <property type="molecule type" value="Genomic_DNA"/>
</dbReference>
<keyword evidence="2" id="KW-1133">Transmembrane helix</keyword>
<reference evidence="4 5" key="1">
    <citation type="submission" date="2018-12" db="EMBL/GenBank/DDBJ databases">
        <title>The whole draft genome of Aquabacterium sp. SJQ9.</title>
        <authorList>
            <person name="Sun L."/>
            <person name="Gao X."/>
            <person name="Chen W."/>
            <person name="Huang K."/>
        </authorList>
    </citation>
    <scope>NUCLEOTIDE SEQUENCE [LARGE SCALE GENOMIC DNA]</scope>
    <source>
        <strain evidence="4 5">SJQ9</strain>
    </source>
</reference>
<accession>A0A426VAP3</accession>
<sequence length="375" mass="41361">MARSQAAHHGLEPARRAHRPLPASAQHAQHGGPGCAGADRQAQPRSHPRPLCLQARIGPFGGPGRPWPPDHAVPVPGARFRGLRQPDLPRPERYRRRARRRCALHREASGKQQVSRPSRSRSAPHDSAQDDDNTFDTRLIWAGLFVSLAVFAKAPRVDILFSQRYYTPQTGFFQANNPVVQALYQYTPVVGNTLLVLAALLAVAAPWLARLARRRGAESTATQLLGLWRRTAIAVVCVAVLSSGLIVELGLKNLMGRPRPVQTIEFGGDQPFHAAFERGATPERHRSFISGHATAGFTLITLGLFAGRTWRRRWVQIGLIAGIAVGMGRIMQGGHYLSDVVFSFYAVWLSCELVAFGMRRFDQRRQAQPRAPTAS</sequence>
<dbReference type="InterPro" id="IPR036938">
    <property type="entry name" value="PAP2/HPO_sf"/>
</dbReference>
<feature type="transmembrane region" description="Helical" evidence="2">
    <location>
        <begin position="189"/>
        <end position="209"/>
    </location>
</feature>
<proteinExistence type="predicted"/>
<feature type="compositionally biased region" description="Basic residues" evidence="1">
    <location>
        <begin position="93"/>
        <end position="103"/>
    </location>
</feature>
<evidence type="ECO:0000259" key="3">
    <source>
        <dbReference type="SMART" id="SM00014"/>
    </source>
</evidence>
<feature type="transmembrane region" description="Helical" evidence="2">
    <location>
        <begin position="314"/>
        <end position="330"/>
    </location>
</feature>
<keyword evidence="2" id="KW-0472">Membrane</keyword>
<dbReference type="Gene3D" id="1.20.144.10">
    <property type="entry name" value="Phosphatidic acid phosphatase type 2/haloperoxidase"/>
    <property type="match status" value="1"/>
</dbReference>
<dbReference type="SMART" id="SM00014">
    <property type="entry name" value="acidPPc"/>
    <property type="match status" value="1"/>
</dbReference>
<dbReference type="AlphaFoldDB" id="A0A426VAP3"/>
<dbReference type="SUPFAM" id="SSF48317">
    <property type="entry name" value="Acid phosphatase/Vanadium-dependent haloperoxidase"/>
    <property type="match status" value="1"/>
</dbReference>
<dbReference type="Pfam" id="PF01569">
    <property type="entry name" value="PAP2"/>
    <property type="match status" value="1"/>
</dbReference>